<keyword evidence="1" id="KW-0732">Signal</keyword>
<keyword evidence="3" id="KW-1185">Reference proteome</keyword>
<accession>A0AAD4RBI6</accession>
<dbReference type="Proteomes" id="UP001201812">
    <property type="component" value="Unassembled WGS sequence"/>
</dbReference>
<comment type="caution">
    <text evidence="2">The sequence shown here is derived from an EMBL/GenBank/DDBJ whole genome shotgun (WGS) entry which is preliminary data.</text>
</comment>
<feature type="signal peptide" evidence="1">
    <location>
        <begin position="1"/>
        <end position="20"/>
    </location>
</feature>
<evidence type="ECO:0000256" key="1">
    <source>
        <dbReference type="SAM" id="SignalP"/>
    </source>
</evidence>
<protein>
    <submittedName>
        <fullName evidence="2">Uncharacterized protein</fullName>
    </submittedName>
</protein>
<dbReference type="EMBL" id="JAKKPZ010000001">
    <property type="protein sequence ID" value="KAI1729618.1"/>
    <property type="molecule type" value="Genomic_DNA"/>
</dbReference>
<name>A0AAD4RBI6_9BILA</name>
<proteinExistence type="predicted"/>
<reference evidence="2" key="1">
    <citation type="submission" date="2022-01" db="EMBL/GenBank/DDBJ databases">
        <title>Genome Sequence Resource for Two Populations of Ditylenchus destructor, the Migratory Endoparasitic Phytonematode.</title>
        <authorList>
            <person name="Zhang H."/>
            <person name="Lin R."/>
            <person name="Xie B."/>
        </authorList>
    </citation>
    <scope>NUCLEOTIDE SEQUENCE</scope>
    <source>
        <strain evidence="2">BazhouSP</strain>
    </source>
</reference>
<gene>
    <name evidence="2" type="ORF">DdX_01871</name>
</gene>
<feature type="chain" id="PRO_5042205593" evidence="1">
    <location>
        <begin position="21"/>
        <end position="192"/>
    </location>
</feature>
<evidence type="ECO:0000313" key="2">
    <source>
        <dbReference type="EMBL" id="KAI1729618.1"/>
    </source>
</evidence>
<organism evidence="2 3">
    <name type="scientific">Ditylenchus destructor</name>
    <dbReference type="NCBI Taxonomy" id="166010"/>
    <lineage>
        <taxon>Eukaryota</taxon>
        <taxon>Metazoa</taxon>
        <taxon>Ecdysozoa</taxon>
        <taxon>Nematoda</taxon>
        <taxon>Chromadorea</taxon>
        <taxon>Rhabditida</taxon>
        <taxon>Tylenchina</taxon>
        <taxon>Tylenchomorpha</taxon>
        <taxon>Sphaerularioidea</taxon>
        <taxon>Anguinidae</taxon>
        <taxon>Anguininae</taxon>
        <taxon>Ditylenchus</taxon>
    </lineage>
</organism>
<dbReference type="AlphaFoldDB" id="A0AAD4RBI6"/>
<sequence length="192" mass="21298">MKYIISTIFLLFLFVECTETAVGMQKTINKVKAYLTTFITDDQLTKICNIVSNYSYHEANASQIIDEIINQIMNSLTMTQMTVGLQVISKLTKDFGSLDNAMAALQPILGAISNNVAPLYAQIQKKVKSMKAQGKGTNAIYPLQYKMINTFATVKRIQTIMTRASLSIPPSNWTAIVNDAGGLPIFFSKYGF</sequence>
<evidence type="ECO:0000313" key="3">
    <source>
        <dbReference type="Proteomes" id="UP001201812"/>
    </source>
</evidence>